<evidence type="ECO:0000313" key="2">
    <source>
        <dbReference type="Proteomes" id="UP001500418"/>
    </source>
</evidence>
<proteinExistence type="predicted"/>
<reference evidence="1 2" key="1">
    <citation type="journal article" date="2019" name="Int. J. Syst. Evol. Microbiol.">
        <title>The Global Catalogue of Microorganisms (GCM) 10K type strain sequencing project: providing services to taxonomists for standard genome sequencing and annotation.</title>
        <authorList>
            <consortium name="The Broad Institute Genomics Platform"/>
            <consortium name="The Broad Institute Genome Sequencing Center for Infectious Disease"/>
            <person name="Wu L."/>
            <person name="Ma J."/>
        </authorList>
    </citation>
    <scope>NUCLEOTIDE SEQUENCE [LARGE SCALE GENOMIC DNA]</scope>
    <source>
        <strain evidence="1 2">JCM 11444</strain>
    </source>
</reference>
<organism evidence="1 2">
    <name type="scientific">Streptomyces rhizosphaericus</name>
    <dbReference type="NCBI Taxonomy" id="114699"/>
    <lineage>
        <taxon>Bacteria</taxon>
        <taxon>Bacillati</taxon>
        <taxon>Actinomycetota</taxon>
        <taxon>Actinomycetes</taxon>
        <taxon>Kitasatosporales</taxon>
        <taxon>Streptomycetaceae</taxon>
        <taxon>Streptomyces</taxon>
        <taxon>Streptomyces violaceusniger group</taxon>
    </lineage>
</organism>
<gene>
    <name evidence="1" type="ORF">GCM10009575_009930</name>
</gene>
<name>A0ABN1NX22_9ACTN</name>
<keyword evidence="2" id="KW-1185">Reference proteome</keyword>
<dbReference type="Gene3D" id="3.30.420.40">
    <property type="match status" value="1"/>
</dbReference>
<sequence>MFNPRAIILAGPLSELRDDLVSAVRAVVYQRALPLATRGGGQTTGAG</sequence>
<comment type="caution">
    <text evidence="1">The sequence shown here is derived from an EMBL/GenBank/DDBJ whole genome shotgun (WGS) entry which is preliminary data.</text>
</comment>
<accession>A0ABN1NX22</accession>
<dbReference type="EMBL" id="BAAAID010000004">
    <property type="protein sequence ID" value="GAA0918679.1"/>
    <property type="molecule type" value="Genomic_DNA"/>
</dbReference>
<evidence type="ECO:0000313" key="1">
    <source>
        <dbReference type="EMBL" id="GAA0918679.1"/>
    </source>
</evidence>
<dbReference type="Proteomes" id="UP001500418">
    <property type="component" value="Unassembled WGS sequence"/>
</dbReference>
<protein>
    <submittedName>
        <fullName evidence="1">Uncharacterized protein</fullName>
    </submittedName>
</protein>